<dbReference type="PANTHER" id="PTHR30222">
    <property type="entry name" value="SPERMIDINE/PUTRESCINE-BINDING PERIPLASMIC PROTEIN"/>
    <property type="match status" value="1"/>
</dbReference>
<feature type="chain" id="PRO_5030649265" evidence="6">
    <location>
        <begin position="23"/>
        <end position="350"/>
    </location>
</feature>
<dbReference type="Proteomes" id="UP000526184">
    <property type="component" value="Unassembled WGS sequence"/>
</dbReference>
<feature type="binding site" evidence="5">
    <location>
        <begin position="173"/>
        <end position="176"/>
    </location>
    <ligand>
        <name>spermidine</name>
        <dbReference type="ChEBI" id="CHEBI:57834"/>
    </ligand>
</feature>
<evidence type="ECO:0000313" key="7">
    <source>
        <dbReference type="EMBL" id="NYV27650.1"/>
    </source>
</evidence>
<dbReference type="PRINTS" id="PR00909">
    <property type="entry name" value="SPERMDNBNDNG"/>
</dbReference>
<dbReference type="InterPro" id="IPR001188">
    <property type="entry name" value="Sperm_putr-bd"/>
</dbReference>
<reference evidence="7 8" key="1">
    <citation type="submission" date="2020-05" db="EMBL/GenBank/DDBJ databases">
        <title>Streptobacillus felis strain LHL191014123.</title>
        <authorList>
            <person name="Fawzy A."/>
            <person name="Rau J."/>
            <person name="Risse K."/>
            <person name="Schauerte N."/>
            <person name="Geiger C."/>
            <person name="Blom J."/>
            <person name="Imirzalioglu C."/>
            <person name="Falgenhauer J."/>
            <person name="Bach A."/>
            <person name="Herden C."/>
            <person name="Eisenberg T."/>
        </authorList>
    </citation>
    <scope>NUCLEOTIDE SEQUENCE [LARGE SCALE GENOMIC DNA]</scope>
    <source>
        <strain evidence="7 8">LHL191014123</strain>
    </source>
</reference>
<dbReference type="RefSeq" id="WP_180135643.1">
    <property type="nucleotide sequence ID" value="NZ_JABMKT010000007.1"/>
</dbReference>
<keyword evidence="4" id="KW-0574">Periplasm</keyword>
<dbReference type="PANTHER" id="PTHR30222:SF17">
    <property type="entry name" value="SPERMIDINE_PUTRESCINE-BINDING PERIPLASMIC PROTEIN"/>
    <property type="match status" value="1"/>
</dbReference>
<evidence type="ECO:0000256" key="1">
    <source>
        <dbReference type="ARBA" id="ARBA00004418"/>
    </source>
</evidence>
<keyword evidence="3 6" id="KW-0732">Signal</keyword>
<dbReference type="EMBL" id="JABMKT010000007">
    <property type="protein sequence ID" value="NYV27650.1"/>
    <property type="molecule type" value="Genomic_DNA"/>
</dbReference>
<dbReference type="AlphaFoldDB" id="A0A7Z0TA46"/>
<dbReference type="SUPFAM" id="SSF53850">
    <property type="entry name" value="Periplasmic binding protein-like II"/>
    <property type="match status" value="1"/>
</dbReference>
<evidence type="ECO:0000256" key="4">
    <source>
        <dbReference type="ARBA" id="ARBA00022764"/>
    </source>
</evidence>
<protein>
    <submittedName>
        <fullName evidence="7">Extracellular solute-binding protein</fullName>
    </submittedName>
</protein>
<evidence type="ECO:0000256" key="2">
    <source>
        <dbReference type="ARBA" id="ARBA00022448"/>
    </source>
</evidence>
<comment type="subcellular location">
    <subcellularLocation>
        <location evidence="1">Periplasm</location>
    </subcellularLocation>
</comment>
<dbReference type="GO" id="GO:0015846">
    <property type="term" value="P:polyamine transport"/>
    <property type="evidence" value="ECO:0007669"/>
    <property type="project" value="InterPro"/>
</dbReference>
<dbReference type="PIRSF" id="PIRSF019574">
    <property type="entry name" value="Periplasmic_polyamine_BP"/>
    <property type="match status" value="1"/>
</dbReference>
<dbReference type="GO" id="GO:0042597">
    <property type="term" value="C:periplasmic space"/>
    <property type="evidence" value="ECO:0007669"/>
    <property type="project" value="UniProtKB-SubCell"/>
</dbReference>
<dbReference type="Pfam" id="PF13416">
    <property type="entry name" value="SBP_bac_8"/>
    <property type="match status" value="1"/>
</dbReference>
<keyword evidence="8" id="KW-1185">Reference proteome</keyword>
<evidence type="ECO:0000256" key="6">
    <source>
        <dbReference type="SAM" id="SignalP"/>
    </source>
</evidence>
<accession>A0A7Z0TA46</accession>
<evidence type="ECO:0000256" key="3">
    <source>
        <dbReference type="ARBA" id="ARBA00022729"/>
    </source>
</evidence>
<name>A0A7Z0TA46_9FUSO</name>
<dbReference type="InterPro" id="IPR006059">
    <property type="entry name" value="SBP"/>
</dbReference>
<keyword evidence="2" id="KW-0813">Transport</keyword>
<dbReference type="GO" id="GO:0019808">
    <property type="term" value="F:polyamine binding"/>
    <property type="evidence" value="ECO:0007669"/>
    <property type="project" value="InterPro"/>
</dbReference>
<dbReference type="PROSITE" id="PS51257">
    <property type="entry name" value="PROKAR_LIPOPROTEIN"/>
    <property type="match status" value="1"/>
</dbReference>
<comment type="caution">
    <text evidence="7">The sequence shown here is derived from an EMBL/GenBank/DDBJ whole genome shotgun (WGS) entry which is preliminary data.</text>
</comment>
<feature type="signal peptide" evidence="6">
    <location>
        <begin position="1"/>
        <end position="22"/>
    </location>
</feature>
<evidence type="ECO:0000256" key="5">
    <source>
        <dbReference type="PIRSR" id="PIRSR019574-1"/>
    </source>
</evidence>
<gene>
    <name evidence="7" type="ORF">HP397_02255</name>
</gene>
<proteinExistence type="predicted"/>
<dbReference type="Gene3D" id="3.40.190.10">
    <property type="entry name" value="Periplasmic binding protein-like II"/>
    <property type="match status" value="2"/>
</dbReference>
<sequence>MKKLLFAIFTFIMLLSCSGSSSNDENVLNIYTWTYFVPDKVIEDFEKETGIKVNISYYDNNDTMIAKLMIESGEGDYDIVSPSTDYIPVMIQSGLLEKLDKSKLGKTFENMDEKLNLMEISKIYDEGLNYSIPYSFMATGITVNTEIVGNNFVKTPDIFLNEAFKGRMTMLDDGREVIGLALQYLGYPSDSKDINQLNEAKEKILSWAENLAKFDSNAAGKGMASGEFAIVHGYPDVFYEVEGEEADKFVYFAPEGAMMYIDSMSIPASSKHKDNAYKFLEFLYRPENFIEVLNVLRNPSIIKGVEENSEVKPIISAEEIVQKSKLSGALDDETKELHDKIWTEIKSSGK</sequence>
<organism evidence="7 8">
    <name type="scientific">Streptobacillus felis</name>
    <dbReference type="NCBI Taxonomy" id="1384509"/>
    <lineage>
        <taxon>Bacteria</taxon>
        <taxon>Fusobacteriati</taxon>
        <taxon>Fusobacteriota</taxon>
        <taxon>Fusobacteriia</taxon>
        <taxon>Fusobacteriales</taxon>
        <taxon>Leptotrichiaceae</taxon>
        <taxon>Streptobacillus</taxon>
    </lineage>
</organism>
<evidence type="ECO:0000313" key="8">
    <source>
        <dbReference type="Proteomes" id="UP000526184"/>
    </source>
</evidence>